<feature type="compositionally biased region" description="Basic and acidic residues" evidence="1">
    <location>
        <begin position="18"/>
        <end position="29"/>
    </location>
</feature>
<reference evidence="2" key="1">
    <citation type="submission" date="2014-12" db="EMBL/GenBank/DDBJ databases">
        <title>Insight into the proteome of Arion vulgaris.</title>
        <authorList>
            <person name="Aradska J."/>
            <person name="Bulat T."/>
            <person name="Smidak R."/>
            <person name="Sarate P."/>
            <person name="Gangsoo J."/>
            <person name="Sialana F."/>
            <person name="Bilban M."/>
            <person name="Lubec G."/>
        </authorList>
    </citation>
    <scope>NUCLEOTIDE SEQUENCE</scope>
    <source>
        <tissue evidence="2">Skin</tissue>
    </source>
</reference>
<feature type="non-terminal residue" evidence="2">
    <location>
        <position position="1"/>
    </location>
</feature>
<feature type="non-terminal residue" evidence="2">
    <location>
        <position position="72"/>
    </location>
</feature>
<dbReference type="EMBL" id="HACG01000082">
    <property type="protein sequence ID" value="CEK46947.1"/>
    <property type="molecule type" value="Transcribed_RNA"/>
</dbReference>
<organism evidence="2">
    <name type="scientific">Arion vulgaris</name>
    <dbReference type="NCBI Taxonomy" id="1028688"/>
    <lineage>
        <taxon>Eukaryota</taxon>
        <taxon>Metazoa</taxon>
        <taxon>Spiralia</taxon>
        <taxon>Lophotrochozoa</taxon>
        <taxon>Mollusca</taxon>
        <taxon>Gastropoda</taxon>
        <taxon>Heterobranchia</taxon>
        <taxon>Euthyneura</taxon>
        <taxon>Panpulmonata</taxon>
        <taxon>Eupulmonata</taxon>
        <taxon>Stylommatophora</taxon>
        <taxon>Helicina</taxon>
        <taxon>Arionoidea</taxon>
        <taxon>Arionidae</taxon>
        <taxon>Arion</taxon>
    </lineage>
</organism>
<sequence>GKQTRREDELSGQDDHEESPPRSSKDKQPRSKPKKEKSALFDEDIIDGFAILSFTTLQELENVTKTNGCIKS</sequence>
<evidence type="ECO:0000256" key="1">
    <source>
        <dbReference type="SAM" id="MobiDB-lite"/>
    </source>
</evidence>
<feature type="region of interest" description="Disordered" evidence="1">
    <location>
        <begin position="1"/>
        <end position="39"/>
    </location>
</feature>
<gene>
    <name evidence="2" type="primary">ORF201</name>
</gene>
<proteinExistence type="predicted"/>
<protein>
    <submittedName>
        <fullName evidence="2">Uncharacterized protein</fullName>
    </submittedName>
</protein>
<name>A0A0B6XSJ8_9EUPU</name>
<dbReference type="AlphaFoldDB" id="A0A0B6XSJ8"/>
<evidence type="ECO:0000313" key="2">
    <source>
        <dbReference type="EMBL" id="CEK46947.1"/>
    </source>
</evidence>
<accession>A0A0B6XSJ8</accession>